<evidence type="ECO:0000313" key="3">
    <source>
        <dbReference type="Proteomes" id="UP001202961"/>
    </source>
</evidence>
<keyword evidence="3" id="KW-1185">Reference proteome</keyword>
<evidence type="ECO:0000313" key="2">
    <source>
        <dbReference type="EMBL" id="MCM2373380.1"/>
    </source>
</evidence>
<comment type="caution">
    <text evidence="2">The sequence shown here is derived from an EMBL/GenBank/DDBJ whole genome shotgun (WGS) entry which is preliminary data.</text>
</comment>
<dbReference type="Gene3D" id="1.10.600.10">
    <property type="entry name" value="Farnesyl Diphosphate Synthase"/>
    <property type="match status" value="1"/>
</dbReference>
<dbReference type="InterPro" id="IPR002060">
    <property type="entry name" value="Squ/phyt_synthse"/>
</dbReference>
<dbReference type="PANTHER" id="PTHR31480">
    <property type="entry name" value="BIFUNCTIONAL LYCOPENE CYCLASE/PHYTOENE SYNTHASE"/>
    <property type="match status" value="1"/>
</dbReference>
<name>A0ABT0U8Y8_9BACT</name>
<dbReference type="InterPro" id="IPR008949">
    <property type="entry name" value="Isoprenoid_synthase_dom_sf"/>
</dbReference>
<dbReference type="SFLD" id="SFLDS00005">
    <property type="entry name" value="Isoprenoid_Synthase_Type_I"/>
    <property type="match status" value="1"/>
</dbReference>
<dbReference type="EMBL" id="JAMQBK010000060">
    <property type="protein sequence ID" value="MCM2373380.1"/>
    <property type="molecule type" value="Genomic_DNA"/>
</dbReference>
<dbReference type="InterPro" id="IPR044843">
    <property type="entry name" value="Trans_IPPS_bact-type"/>
</dbReference>
<dbReference type="RefSeq" id="WP_250931124.1">
    <property type="nucleotide sequence ID" value="NZ_JAMQBK010000060.1"/>
</dbReference>
<protein>
    <submittedName>
        <fullName evidence="2">Squalene synthase HpnC</fullName>
        <ecNumber evidence="2">2.5.1.21</ecNumber>
    </submittedName>
</protein>
<evidence type="ECO:0000256" key="1">
    <source>
        <dbReference type="SAM" id="MobiDB-lite"/>
    </source>
</evidence>
<dbReference type="InterPro" id="IPR033904">
    <property type="entry name" value="Trans_IPPS_HH"/>
</dbReference>
<dbReference type="SUPFAM" id="SSF48576">
    <property type="entry name" value="Terpenoid synthases"/>
    <property type="match status" value="1"/>
</dbReference>
<organism evidence="2 3">
    <name type="scientific">Aporhodopirellula aestuarii</name>
    <dbReference type="NCBI Taxonomy" id="2950107"/>
    <lineage>
        <taxon>Bacteria</taxon>
        <taxon>Pseudomonadati</taxon>
        <taxon>Planctomycetota</taxon>
        <taxon>Planctomycetia</taxon>
        <taxon>Pirellulales</taxon>
        <taxon>Pirellulaceae</taxon>
        <taxon>Aporhodopirellula</taxon>
    </lineage>
</organism>
<dbReference type="EC" id="2.5.1.21" evidence="2"/>
<dbReference type="NCBIfam" id="TIGR03464">
    <property type="entry name" value="HpnC"/>
    <property type="match status" value="1"/>
</dbReference>
<dbReference type="InterPro" id="IPR017827">
    <property type="entry name" value="HSQ_synthase_HpnC"/>
</dbReference>
<dbReference type="SFLD" id="SFLDG01018">
    <property type="entry name" value="Squalene/Phytoene_Synthase_Lik"/>
    <property type="match status" value="1"/>
</dbReference>
<feature type="region of interest" description="Disordered" evidence="1">
    <location>
        <begin position="303"/>
        <end position="322"/>
    </location>
</feature>
<reference evidence="2 3" key="1">
    <citation type="journal article" date="2022" name="Syst. Appl. Microbiol.">
        <title>Rhodopirellula aestuarii sp. nov., a novel member of the genus Rhodopirellula isolated from brackish sediments collected in the Tagus River estuary, Portugal.</title>
        <authorList>
            <person name="Vitorino I.R."/>
            <person name="Klimek D."/>
            <person name="Calusinska M."/>
            <person name="Lobo-da-Cunha A."/>
            <person name="Vasconcelos V."/>
            <person name="Lage O.M."/>
        </authorList>
    </citation>
    <scope>NUCLEOTIDE SEQUENCE [LARGE SCALE GENOMIC DNA]</scope>
    <source>
        <strain evidence="2 3">ICT_H3.1</strain>
    </source>
</reference>
<dbReference type="GO" id="GO:0051996">
    <property type="term" value="F:squalene synthase [NAD(P)H] activity"/>
    <property type="evidence" value="ECO:0007669"/>
    <property type="project" value="UniProtKB-EC"/>
</dbReference>
<dbReference type="Pfam" id="PF00494">
    <property type="entry name" value="SQS_PSY"/>
    <property type="match status" value="1"/>
</dbReference>
<dbReference type="CDD" id="cd00683">
    <property type="entry name" value="Trans_IPPS_HH"/>
    <property type="match status" value="1"/>
</dbReference>
<dbReference type="Proteomes" id="UP001202961">
    <property type="component" value="Unassembled WGS sequence"/>
</dbReference>
<dbReference type="SFLD" id="SFLDG01212">
    <property type="entry name" value="Phytoene_synthase_like"/>
    <property type="match status" value="1"/>
</dbReference>
<keyword evidence="2" id="KW-0808">Transferase</keyword>
<proteinExistence type="predicted"/>
<gene>
    <name evidence="2" type="primary">hpnC</name>
    <name evidence="2" type="ORF">NB063_22435</name>
</gene>
<accession>A0ABT0U8Y8</accession>
<sequence>MSLPPPATTSAGPTVSQLAASRRQCRDIARSHYENFLVGSLLLPRRMRQPFFDVYAFCRTADDLADESESAAVASASLAKYRDCLARIYDDQNVEGLFIALADTIRQFRLPRQPFDDLLDAFVQDQTVHRYHDEDSLLKYCARSANPVGRLVLAMGESDSDENVRLSDEICTALQLANFWQDVARDYAIGRIYLPATVMTDHGFDETLIEQTIKTGQSTPRCFRDAIASQCARTRERFERGRTLPAKLPKWLAADIELFIHGGLATLDAIERIDCDVLRRRPTVSKGKQAYLFARALLRKASPGDRQRRMANHAKVAGEGTP</sequence>